<accession>A0ABS7YN00</accession>
<dbReference type="Proteomes" id="UP001199044">
    <property type="component" value="Unassembled WGS sequence"/>
</dbReference>
<dbReference type="PANTHER" id="PTHR37315">
    <property type="entry name" value="UPF0311 PROTEIN BLR7842"/>
    <property type="match status" value="1"/>
</dbReference>
<dbReference type="EMBL" id="JAIWIU010000085">
    <property type="protein sequence ID" value="MCA2017063.1"/>
    <property type="molecule type" value="Genomic_DNA"/>
</dbReference>
<dbReference type="InterPro" id="IPR020915">
    <property type="entry name" value="UPF0311"/>
</dbReference>
<dbReference type="PANTHER" id="PTHR37315:SF1">
    <property type="entry name" value="UPF0311 PROTEIN BLR7842"/>
    <property type="match status" value="1"/>
</dbReference>
<dbReference type="Pfam" id="PF11578">
    <property type="entry name" value="DUF3237"/>
    <property type="match status" value="1"/>
</dbReference>
<protein>
    <submittedName>
        <fullName evidence="1">DUF3237 domain-containing protein</fullName>
    </submittedName>
</protein>
<dbReference type="Gene3D" id="2.40.160.20">
    <property type="match status" value="1"/>
</dbReference>
<keyword evidence="2" id="KW-1185">Reference proteome</keyword>
<evidence type="ECO:0000313" key="1">
    <source>
        <dbReference type="EMBL" id="MCA2017063.1"/>
    </source>
</evidence>
<gene>
    <name evidence="1" type="ORF">LDJ79_13135</name>
</gene>
<proteinExistence type="predicted"/>
<reference evidence="2" key="1">
    <citation type="submission" date="2023-07" db="EMBL/GenBank/DDBJ databases">
        <title>Molecular identification of indigenous halophilic bacteria isolated from red sea cost, biodegradation of synthetic dyes and assessment of degraded metabolite toxicity.</title>
        <authorList>
            <person name="Chaieb K."/>
            <person name="Altayb H.N."/>
        </authorList>
    </citation>
    <scope>NUCLEOTIDE SEQUENCE [LARGE SCALE GENOMIC DNA]</scope>
    <source>
        <strain evidence="2">K20</strain>
    </source>
</reference>
<name>A0ABS7YN00_9VIBR</name>
<sequence length="152" mass="16627">MSSELTKLDAQHVMHLQVACAERPVVGGNAFGYLKVIQISGGEFHGELLSGEVVPGGADWNMGYGGLTEEEVTSRFVFAKYLLKTDDDVYIAIENAGYKLATGERPHIATTPRFHAPKGKYDWLNYGVFVGSLEPAEVNGVRGVNIHIYKLL</sequence>
<organism evidence="1 2">
    <name type="scientific">Vibrio tritonius</name>
    <dbReference type="NCBI Taxonomy" id="1435069"/>
    <lineage>
        <taxon>Bacteria</taxon>
        <taxon>Pseudomonadati</taxon>
        <taxon>Pseudomonadota</taxon>
        <taxon>Gammaproteobacteria</taxon>
        <taxon>Vibrionales</taxon>
        <taxon>Vibrionaceae</taxon>
        <taxon>Vibrio</taxon>
    </lineage>
</organism>
<evidence type="ECO:0000313" key="2">
    <source>
        <dbReference type="Proteomes" id="UP001199044"/>
    </source>
</evidence>
<comment type="caution">
    <text evidence="1">The sequence shown here is derived from an EMBL/GenBank/DDBJ whole genome shotgun (WGS) entry which is preliminary data.</text>
</comment>
<dbReference type="RefSeq" id="WP_225250884.1">
    <property type="nucleotide sequence ID" value="NZ_JAIWIU010000085.1"/>
</dbReference>